<feature type="transmembrane region" description="Helical" evidence="1">
    <location>
        <begin position="46"/>
        <end position="66"/>
    </location>
</feature>
<keyword evidence="1" id="KW-0812">Transmembrane</keyword>
<accession>A0A0C2I6B8</accession>
<comment type="caution">
    <text evidence="2">The sequence shown here is derived from an EMBL/GenBank/DDBJ whole genome shotgun (WGS) entry which is preliminary data.</text>
</comment>
<keyword evidence="1" id="KW-0472">Membrane</keyword>
<proteinExistence type="predicted"/>
<feature type="transmembrane region" description="Helical" evidence="1">
    <location>
        <begin position="119"/>
        <end position="142"/>
    </location>
</feature>
<gene>
    <name evidence="2" type="ORF">RF11_05771</name>
</gene>
<dbReference type="AlphaFoldDB" id="A0A0C2I6B8"/>
<keyword evidence="3" id="KW-1185">Reference proteome</keyword>
<keyword evidence="1" id="KW-1133">Transmembrane helix</keyword>
<organism evidence="2 3">
    <name type="scientific">Thelohanellus kitauei</name>
    <name type="common">Myxosporean</name>
    <dbReference type="NCBI Taxonomy" id="669202"/>
    <lineage>
        <taxon>Eukaryota</taxon>
        <taxon>Metazoa</taxon>
        <taxon>Cnidaria</taxon>
        <taxon>Myxozoa</taxon>
        <taxon>Myxosporea</taxon>
        <taxon>Bivalvulida</taxon>
        <taxon>Platysporina</taxon>
        <taxon>Myxobolidae</taxon>
        <taxon>Thelohanellus</taxon>
    </lineage>
</organism>
<evidence type="ECO:0000256" key="1">
    <source>
        <dbReference type="SAM" id="Phobius"/>
    </source>
</evidence>
<sequence>MLKNFLEEIDSGYDTYFPMITSIFNSIMFLSSMGNLFLYHPVSKKFKFIMGAVIAIEVSLSTGWILMAVSHDKEPECDFTEFSIEDSDIFAQEEEDDDMSVTDELKNCIDLLRSRYTDWLRLAVIATTVQIAALIGNVFWVVNYTRIRKSAFPKGTSVDTRPQTSTVVSG</sequence>
<evidence type="ECO:0000313" key="3">
    <source>
        <dbReference type="Proteomes" id="UP000031668"/>
    </source>
</evidence>
<feature type="transmembrane region" description="Helical" evidence="1">
    <location>
        <begin position="16"/>
        <end position="39"/>
    </location>
</feature>
<protein>
    <submittedName>
        <fullName evidence="2">Uncharacterized protein</fullName>
    </submittedName>
</protein>
<evidence type="ECO:0000313" key="2">
    <source>
        <dbReference type="EMBL" id="KII60743.1"/>
    </source>
</evidence>
<dbReference type="EMBL" id="JWZT01005470">
    <property type="protein sequence ID" value="KII60743.1"/>
    <property type="molecule type" value="Genomic_DNA"/>
</dbReference>
<reference evidence="2 3" key="1">
    <citation type="journal article" date="2014" name="Genome Biol. Evol.">
        <title>The genome of the myxosporean Thelohanellus kitauei shows adaptations to nutrient acquisition within its fish host.</title>
        <authorList>
            <person name="Yang Y."/>
            <person name="Xiong J."/>
            <person name="Zhou Z."/>
            <person name="Huo F."/>
            <person name="Miao W."/>
            <person name="Ran C."/>
            <person name="Liu Y."/>
            <person name="Zhang J."/>
            <person name="Feng J."/>
            <person name="Wang M."/>
            <person name="Wang M."/>
            <person name="Wang L."/>
            <person name="Yao B."/>
        </authorList>
    </citation>
    <scope>NUCLEOTIDE SEQUENCE [LARGE SCALE GENOMIC DNA]</scope>
    <source>
        <strain evidence="2">Wuqing</strain>
    </source>
</reference>
<dbReference type="Proteomes" id="UP000031668">
    <property type="component" value="Unassembled WGS sequence"/>
</dbReference>
<name>A0A0C2I6B8_THEKT</name>